<name>A0A4R4WG82_9ACTN</name>
<gene>
    <name evidence="3" type="ORF">E1294_31570</name>
</gene>
<comment type="caution">
    <text evidence="3">The sequence shown here is derived from an EMBL/GenBank/DDBJ whole genome shotgun (WGS) entry which is preliminary data.</text>
</comment>
<evidence type="ECO:0000313" key="3">
    <source>
        <dbReference type="EMBL" id="TDD16327.1"/>
    </source>
</evidence>
<feature type="chain" id="PRO_5020203646" evidence="2">
    <location>
        <begin position="25"/>
        <end position="136"/>
    </location>
</feature>
<dbReference type="AlphaFoldDB" id="A0A4R4WG82"/>
<proteinExistence type="predicted"/>
<feature type="signal peptide" evidence="2">
    <location>
        <begin position="1"/>
        <end position="24"/>
    </location>
</feature>
<keyword evidence="1" id="KW-0472">Membrane</keyword>
<evidence type="ECO:0000256" key="2">
    <source>
        <dbReference type="SAM" id="SignalP"/>
    </source>
</evidence>
<feature type="transmembrane region" description="Helical" evidence="1">
    <location>
        <begin position="46"/>
        <end position="65"/>
    </location>
</feature>
<reference evidence="3 4" key="1">
    <citation type="submission" date="2019-03" db="EMBL/GenBank/DDBJ databases">
        <title>Draft genome sequences of novel Actinobacteria.</title>
        <authorList>
            <person name="Sahin N."/>
            <person name="Ay H."/>
            <person name="Saygin H."/>
        </authorList>
    </citation>
    <scope>NUCLEOTIDE SEQUENCE [LARGE SCALE GENOMIC DNA]</scope>
    <source>
        <strain evidence="3 4">KC712</strain>
    </source>
</reference>
<accession>A0A4R4WG82</accession>
<dbReference type="EMBL" id="SMKP01000107">
    <property type="protein sequence ID" value="TDD16327.1"/>
    <property type="molecule type" value="Genomic_DNA"/>
</dbReference>
<feature type="transmembrane region" description="Helical" evidence="1">
    <location>
        <begin position="77"/>
        <end position="96"/>
    </location>
</feature>
<dbReference type="Pfam" id="PF19733">
    <property type="entry name" value="DUF6223"/>
    <property type="match status" value="1"/>
</dbReference>
<dbReference type="InterPro" id="IPR045770">
    <property type="entry name" value="DUF6223"/>
</dbReference>
<sequence>MPVRRVLAAAGAALAGVVWSAAPAAAHALAEPGPAGLYTLSAGRLGAIVAALSGLAGMALGGWALRRPSGRAGSRRAVAALAAGLAGMALGGLVVATADGGLGTGNGLGGGIVALVVGLAAAVLGGLARTRSRRTG</sequence>
<dbReference type="Proteomes" id="UP000294543">
    <property type="component" value="Unassembled WGS sequence"/>
</dbReference>
<keyword evidence="1" id="KW-0812">Transmembrane</keyword>
<keyword evidence="2" id="KW-0732">Signal</keyword>
<evidence type="ECO:0000313" key="4">
    <source>
        <dbReference type="Proteomes" id="UP000294543"/>
    </source>
</evidence>
<organism evidence="3 4">
    <name type="scientific">Nonomuraea diastatica</name>
    <dbReference type="NCBI Taxonomy" id="1848329"/>
    <lineage>
        <taxon>Bacteria</taxon>
        <taxon>Bacillati</taxon>
        <taxon>Actinomycetota</taxon>
        <taxon>Actinomycetes</taxon>
        <taxon>Streptosporangiales</taxon>
        <taxon>Streptosporangiaceae</taxon>
        <taxon>Nonomuraea</taxon>
    </lineage>
</organism>
<dbReference type="RefSeq" id="WP_132514495.1">
    <property type="nucleotide sequence ID" value="NZ_SMKP01000107.1"/>
</dbReference>
<keyword evidence="1" id="KW-1133">Transmembrane helix</keyword>
<keyword evidence="4" id="KW-1185">Reference proteome</keyword>
<protein>
    <submittedName>
        <fullName evidence="3">Uncharacterized protein</fullName>
    </submittedName>
</protein>
<evidence type="ECO:0000256" key="1">
    <source>
        <dbReference type="SAM" id="Phobius"/>
    </source>
</evidence>
<feature type="transmembrane region" description="Helical" evidence="1">
    <location>
        <begin position="108"/>
        <end position="128"/>
    </location>
</feature>